<proteinExistence type="predicted"/>
<organism evidence="1 2">
    <name type="scientific">Candidatus Fusobacterium pullicola</name>
    <dbReference type="NCBI Taxonomy" id="2838601"/>
    <lineage>
        <taxon>Bacteria</taxon>
        <taxon>Fusobacteriati</taxon>
        <taxon>Fusobacteriota</taxon>
        <taxon>Fusobacteriia</taxon>
        <taxon>Fusobacteriales</taxon>
        <taxon>Fusobacteriaceae</taxon>
        <taxon>Fusobacterium</taxon>
    </lineage>
</organism>
<accession>A0A9E2KWZ0</accession>
<dbReference type="EMBL" id="JAHLFN010000027">
    <property type="protein sequence ID" value="MBU3842012.1"/>
    <property type="molecule type" value="Genomic_DNA"/>
</dbReference>
<reference evidence="1" key="1">
    <citation type="journal article" date="2021" name="PeerJ">
        <title>Extensive microbial diversity within the chicken gut microbiome revealed by metagenomics and culture.</title>
        <authorList>
            <person name="Gilroy R."/>
            <person name="Ravi A."/>
            <person name="Getino M."/>
            <person name="Pursley I."/>
            <person name="Horton D.L."/>
            <person name="Alikhan N.F."/>
            <person name="Baker D."/>
            <person name="Gharbi K."/>
            <person name="Hall N."/>
            <person name="Watson M."/>
            <person name="Adriaenssens E.M."/>
            <person name="Foster-Nyarko E."/>
            <person name="Jarju S."/>
            <person name="Secka A."/>
            <person name="Antonio M."/>
            <person name="Oren A."/>
            <person name="Chaudhuri R.R."/>
            <person name="La Ragione R."/>
            <person name="Hildebrand F."/>
            <person name="Pallen M.J."/>
        </authorList>
    </citation>
    <scope>NUCLEOTIDE SEQUENCE</scope>
    <source>
        <strain evidence="1">A6-441</strain>
    </source>
</reference>
<sequence>MNFYEKMLIKVLEKSMSAQDSEILKKLKSGIDLSVQDKKELEELIDSL</sequence>
<reference evidence="1" key="2">
    <citation type="submission" date="2021-04" db="EMBL/GenBank/DDBJ databases">
        <authorList>
            <person name="Gilroy R."/>
        </authorList>
    </citation>
    <scope>NUCLEOTIDE SEQUENCE</scope>
    <source>
        <strain evidence="1">A6-441</strain>
    </source>
</reference>
<dbReference type="AlphaFoldDB" id="A0A9E2KWZ0"/>
<name>A0A9E2KWZ0_9FUSO</name>
<gene>
    <name evidence="1" type="ORF">IAA47_03360</name>
</gene>
<protein>
    <submittedName>
        <fullName evidence="1">Uncharacterized protein</fullName>
    </submittedName>
</protein>
<evidence type="ECO:0000313" key="1">
    <source>
        <dbReference type="EMBL" id="MBU3842012.1"/>
    </source>
</evidence>
<comment type="caution">
    <text evidence="1">The sequence shown here is derived from an EMBL/GenBank/DDBJ whole genome shotgun (WGS) entry which is preliminary data.</text>
</comment>
<dbReference type="Proteomes" id="UP000724657">
    <property type="component" value="Unassembled WGS sequence"/>
</dbReference>
<evidence type="ECO:0000313" key="2">
    <source>
        <dbReference type="Proteomes" id="UP000724657"/>
    </source>
</evidence>